<feature type="transmembrane region" description="Helical" evidence="1">
    <location>
        <begin position="152"/>
        <end position="175"/>
    </location>
</feature>
<keyword evidence="1" id="KW-1133">Transmembrane helix</keyword>
<evidence type="ECO:0000313" key="3">
    <source>
        <dbReference type="Proteomes" id="UP000663207"/>
    </source>
</evidence>
<reference evidence="2 3" key="1">
    <citation type="submission" date="2021-03" db="EMBL/GenBank/DDBJ databases">
        <title>Novel species identification of genus Shewanella.</title>
        <authorList>
            <person name="Liu G."/>
            <person name="Zhang Q."/>
        </authorList>
    </citation>
    <scope>NUCLEOTIDE SEQUENCE [LARGE SCALE GENOMIC DNA]</scope>
    <source>
        <strain evidence="2 3">FJAT-52962</strain>
    </source>
</reference>
<feature type="transmembrane region" description="Helical" evidence="1">
    <location>
        <begin position="220"/>
        <end position="239"/>
    </location>
</feature>
<feature type="transmembrane region" description="Helical" evidence="1">
    <location>
        <begin position="87"/>
        <end position="106"/>
    </location>
</feature>
<dbReference type="SUPFAM" id="SSF81442">
    <property type="entry name" value="Cytochrome c oxidase subunit I-like"/>
    <property type="match status" value="1"/>
</dbReference>
<feature type="transmembrane region" description="Helical" evidence="1">
    <location>
        <begin position="282"/>
        <end position="301"/>
    </location>
</feature>
<evidence type="ECO:0000313" key="2">
    <source>
        <dbReference type="EMBL" id="QSX37715.1"/>
    </source>
</evidence>
<proteinExistence type="predicted"/>
<keyword evidence="3" id="KW-1185">Reference proteome</keyword>
<sequence length="422" mass="45333">MNISKRIQILTANGWGLLAIASLILASLLAILLIAMRLPHSPLASNGIEAFHGVLVLHVTLSFLIWLTASVCQLTHSRLLKDQGQPLSLMAGLGLLLVLMSFFLPSYNPVPLDYFPLSTSWCFLLGLGLYLIAVAITALRGLLSQAGDNSAWLLRMALACLLLAMATPALLYGQLPVNLDPLSGYQRLLWAAGHIYVCAVGSLLAALWLKPGNHSLPIKLAGTIPPIAAVLTLGYALWQGTVTQPQLHHDLFTSLMMYASCAPLLLVVLMDLKPLLHDRISILAGGILALGLLQGAFMTYGTLTVPAHYHAMLGLTNLLLFRALLTQTQTTAPLGWYGSSILLVSLSLWFLGSFGAARKVTSGYIWVVDSLQYLLYGSLAVGGLLMLATTATICLKIAGQLRRHSPSRVGHKLRPLTAPADN</sequence>
<keyword evidence="1" id="KW-0812">Transmembrane</keyword>
<feature type="transmembrane region" description="Helical" evidence="1">
    <location>
        <begin position="307"/>
        <end position="325"/>
    </location>
</feature>
<organism evidence="2 3">
    <name type="scientific">Shewanella sedimentimangrovi</name>
    <dbReference type="NCBI Taxonomy" id="2814293"/>
    <lineage>
        <taxon>Bacteria</taxon>
        <taxon>Pseudomonadati</taxon>
        <taxon>Pseudomonadota</taxon>
        <taxon>Gammaproteobacteria</taxon>
        <taxon>Alteromonadales</taxon>
        <taxon>Shewanellaceae</taxon>
        <taxon>Shewanella</taxon>
    </lineage>
</organism>
<feature type="transmembrane region" description="Helical" evidence="1">
    <location>
        <begin position="55"/>
        <end position="75"/>
    </location>
</feature>
<feature type="transmembrane region" description="Helical" evidence="1">
    <location>
        <begin position="118"/>
        <end position="140"/>
    </location>
</feature>
<name>A0ABX7R4H6_9GAMM</name>
<dbReference type="EMBL" id="CP071502">
    <property type="protein sequence ID" value="QSX37715.1"/>
    <property type="molecule type" value="Genomic_DNA"/>
</dbReference>
<keyword evidence="1" id="KW-0472">Membrane</keyword>
<feature type="transmembrane region" description="Helical" evidence="1">
    <location>
        <begin position="187"/>
        <end position="208"/>
    </location>
</feature>
<dbReference type="Proteomes" id="UP000663207">
    <property type="component" value="Chromosome"/>
</dbReference>
<feature type="transmembrane region" description="Helical" evidence="1">
    <location>
        <begin position="334"/>
        <end position="354"/>
    </location>
</feature>
<feature type="transmembrane region" description="Helical" evidence="1">
    <location>
        <begin position="251"/>
        <end position="270"/>
    </location>
</feature>
<dbReference type="InterPro" id="IPR036927">
    <property type="entry name" value="Cyt_c_oxase-like_su1_sf"/>
</dbReference>
<evidence type="ECO:0000256" key="1">
    <source>
        <dbReference type="SAM" id="Phobius"/>
    </source>
</evidence>
<feature type="transmembrane region" description="Helical" evidence="1">
    <location>
        <begin position="12"/>
        <end position="35"/>
    </location>
</feature>
<feature type="transmembrane region" description="Helical" evidence="1">
    <location>
        <begin position="374"/>
        <end position="398"/>
    </location>
</feature>
<protein>
    <recommendedName>
        <fullName evidence="4">Cytochrome oxidase subunit I profile domain-containing protein</fullName>
    </recommendedName>
</protein>
<evidence type="ECO:0008006" key="4">
    <source>
        <dbReference type="Google" id="ProtNLM"/>
    </source>
</evidence>
<dbReference type="RefSeq" id="WP_207380899.1">
    <property type="nucleotide sequence ID" value="NZ_CP071502.1"/>
</dbReference>
<accession>A0ABX7R4H6</accession>
<gene>
    <name evidence="2" type="ORF">JYB85_02410</name>
</gene>